<dbReference type="SUPFAM" id="SSF56300">
    <property type="entry name" value="Metallo-dependent phosphatases"/>
    <property type="match status" value="1"/>
</dbReference>
<gene>
    <name evidence="4" type="ORF">J2Z44_001838</name>
</gene>
<proteinExistence type="inferred from homology"/>
<reference evidence="4 5" key="1">
    <citation type="submission" date="2021-03" db="EMBL/GenBank/DDBJ databases">
        <title>Genomic Encyclopedia of Type Strains, Phase IV (KMG-IV): sequencing the most valuable type-strain genomes for metagenomic binning, comparative biology and taxonomic classification.</title>
        <authorList>
            <person name="Goeker M."/>
        </authorList>
    </citation>
    <scope>NUCLEOTIDE SEQUENCE [LARGE SCALE GENOMIC DNA]</scope>
    <source>
        <strain evidence="4 5">DSM 28650</strain>
    </source>
</reference>
<dbReference type="PANTHER" id="PTHR11124">
    <property type="entry name" value="VACUOLAR SORTING PROTEIN VPS29"/>
    <property type="match status" value="1"/>
</dbReference>
<dbReference type="Pfam" id="PF12850">
    <property type="entry name" value="Metallophos_2"/>
    <property type="match status" value="1"/>
</dbReference>
<dbReference type="EMBL" id="JAGGLL010000012">
    <property type="protein sequence ID" value="MBP2022037.1"/>
    <property type="molecule type" value="Genomic_DNA"/>
</dbReference>
<dbReference type="InterPro" id="IPR011152">
    <property type="entry name" value="Pesterase_MJ0912"/>
</dbReference>
<keyword evidence="5" id="KW-1185">Reference proteome</keyword>
<dbReference type="Proteomes" id="UP001519308">
    <property type="component" value="Unassembled WGS sequence"/>
</dbReference>
<dbReference type="InterPro" id="IPR024654">
    <property type="entry name" value="Calcineurin-like_PHP_lpxH"/>
</dbReference>
<evidence type="ECO:0000259" key="3">
    <source>
        <dbReference type="Pfam" id="PF12850"/>
    </source>
</evidence>
<evidence type="ECO:0000313" key="5">
    <source>
        <dbReference type="Proteomes" id="UP001519308"/>
    </source>
</evidence>
<sequence length="257" mass="29454">MRIAVVSDIHSNHIAFEAILKDIRTKEVDKIFFLGDYAFGGYGSNETVDLLMSLSKDNKKHLIISGNIDELITPIEEDAEWIYPVNKQIYKDLGNNRVNFIKSLPKSILVEEEGMKIKLCHNPSEIEMFISVDELRKERNQPNIKGLEEIAKLMDSDVCIFGHYHLFMDEEVKGKRFICPSSAGMPFNGDSRAQYIILGVSKGSITTTRQYVDYDRLKLVKGFEEKGYFEKYYNWATDIVTTILTAHNYIGAAHLRK</sequence>
<dbReference type="EC" id="3.1.4.-" evidence="2"/>
<evidence type="ECO:0000313" key="4">
    <source>
        <dbReference type="EMBL" id="MBP2022037.1"/>
    </source>
</evidence>
<dbReference type="Gene3D" id="3.60.21.10">
    <property type="match status" value="1"/>
</dbReference>
<name>A0ABS4K2M2_9CLOT</name>
<comment type="caution">
    <text evidence="4">The sequence shown here is derived from an EMBL/GenBank/DDBJ whole genome shotgun (WGS) entry which is preliminary data.</text>
</comment>
<dbReference type="NCBIfam" id="TIGR00040">
    <property type="entry name" value="yfcE"/>
    <property type="match status" value="1"/>
</dbReference>
<evidence type="ECO:0000256" key="1">
    <source>
        <dbReference type="ARBA" id="ARBA00008950"/>
    </source>
</evidence>
<dbReference type="InterPro" id="IPR029052">
    <property type="entry name" value="Metallo-depent_PP-like"/>
</dbReference>
<evidence type="ECO:0000256" key="2">
    <source>
        <dbReference type="RuleBase" id="RU362039"/>
    </source>
</evidence>
<keyword evidence="2" id="KW-0479">Metal-binding</keyword>
<comment type="similarity">
    <text evidence="1 2">Belongs to the metallophosphoesterase superfamily. YfcE family.</text>
</comment>
<accession>A0ABS4K2M2</accession>
<protein>
    <recommendedName>
        <fullName evidence="2">Phosphoesterase</fullName>
        <ecNumber evidence="2">3.1.4.-</ecNumber>
    </recommendedName>
</protein>
<feature type="domain" description="Calcineurin-like phosphoesterase" evidence="3">
    <location>
        <begin position="1"/>
        <end position="201"/>
    </location>
</feature>
<comment type="cofactor">
    <cofactor evidence="2">
        <name>a divalent metal cation</name>
        <dbReference type="ChEBI" id="CHEBI:60240"/>
    </cofactor>
</comment>
<dbReference type="InterPro" id="IPR000979">
    <property type="entry name" value="Phosphodiesterase_MJ0936/Vps29"/>
</dbReference>
<organism evidence="4 5">
    <name type="scientific">Clostridium punense</name>
    <dbReference type="NCBI Taxonomy" id="1054297"/>
    <lineage>
        <taxon>Bacteria</taxon>
        <taxon>Bacillati</taxon>
        <taxon>Bacillota</taxon>
        <taxon>Clostridia</taxon>
        <taxon>Eubacteriales</taxon>
        <taxon>Clostridiaceae</taxon>
        <taxon>Clostridium</taxon>
    </lineage>
</organism>
<dbReference type="RefSeq" id="WP_021281653.1">
    <property type="nucleotide sequence ID" value="NZ_JAGGLL010000012.1"/>
</dbReference>
<dbReference type="PIRSF" id="PIRSF000883">
    <property type="entry name" value="Pesterase_MJ0912"/>
    <property type="match status" value="1"/>
</dbReference>